<evidence type="ECO:0000256" key="5">
    <source>
        <dbReference type="ARBA" id="ARBA00022598"/>
    </source>
</evidence>
<dbReference type="SUPFAM" id="SSF46589">
    <property type="entry name" value="tRNA-binding arm"/>
    <property type="match status" value="1"/>
</dbReference>
<dbReference type="GO" id="GO:0006434">
    <property type="term" value="P:seryl-tRNA aminoacylation"/>
    <property type="evidence" value="ECO:0007669"/>
    <property type="project" value="InterPro"/>
</dbReference>
<dbReference type="InterPro" id="IPR033729">
    <property type="entry name" value="SerRS_core"/>
</dbReference>
<dbReference type="Gene3D" id="1.10.287.40">
    <property type="entry name" value="Serine-tRNA synthetase, tRNA binding domain"/>
    <property type="match status" value="1"/>
</dbReference>
<comment type="subcellular location">
    <subcellularLocation>
        <location evidence="1">Cytoplasm</location>
    </subcellularLocation>
    <subcellularLocation>
        <location evidence="17">Mitochondrion inner membrane</location>
        <topology evidence="17">Lipid-anchor</topology>
    </subcellularLocation>
</comment>
<evidence type="ECO:0000256" key="12">
    <source>
        <dbReference type="ARBA" id="ARBA00023136"/>
    </source>
</evidence>
<keyword evidence="25" id="KW-1185">Reference proteome</keyword>
<dbReference type="InterPro" id="IPR007964">
    <property type="entry name" value="MIC19/MIC25"/>
</dbReference>
<evidence type="ECO:0000256" key="17">
    <source>
        <dbReference type="ARBA" id="ARBA00034476"/>
    </source>
</evidence>
<evidence type="ECO:0000256" key="16">
    <source>
        <dbReference type="ARBA" id="ARBA00031113"/>
    </source>
</evidence>
<dbReference type="SUPFAM" id="SSF55681">
    <property type="entry name" value="Class II aaRS and biotin synthetases"/>
    <property type="match status" value="1"/>
</dbReference>
<dbReference type="Proteomes" id="UP001239994">
    <property type="component" value="Unassembled WGS sequence"/>
</dbReference>
<evidence type="ECO:0000256" key="18">
    <source>
        <dbReference type="ARBA" id="ARBA00047929"/>
    </source>
</evidence>
<dbReference type="EC" id="6.1.1.11" evidence="3"/>
<evidence type="ECO:0000256" key="1">
    <source>
        <dbReference type="ARBA" id="ARBA00004496"/>
    </source>
</evidence>
<feature type="region of interest" description="Disordered" evidence="22">
    <location>
        <begin position="501"/>
        <end position="527"/>
    </location>
</feature>
<feature type="domain" description="Aminoacyl-transfer RNA synthetases class-II family profile" evidence="23">
    <location>
        <begin position="203"/>
        <end position="483"/>
    </location>
</feature>
<keyword evidence="7" id="KW-0547">Nucleotide-binding</keyword>
<proteinExistence type="inferred from homology"/>
<evidence type="ECO:0000313" key="25">
    <source>
        <dbReference type="Proteomes" id="UP001239994"/>
    </source>
</evidence>
<feature type="coiled-coil region" evidence="21">
    <location>
        <begin position="619"/>
        <end position="694"/>
    </location>
</feature>
<evidence type="ECO:0000256" key="2">
    <source>
        <dbReference type="ARBA" id="ARBA00010728"/>
    </source>
</evidence>
<dbReference type="GO" id="GO:0004828">
    <property type="term" value="F:serine-tRNA ligase activity"/>
    <property type="evidence" value="ECO:0007669"/>
    <property type="project" value="UniProtKB-EC"/>
</dbReference>
<name>A0AAD8ZR67_9TELE</name>
<evidence type="ECO:0000256" key="21">
    <source>
        <dbReference type="SAM" id="Coils"/>
    </source>
</evidence>
<keyword evidence="4" id="KW-0963">Cytoplasm</keyword>
<evidence type="ECO:0000259" key="23">
    <source>
        <dbReference type="PROSITE" id="PS50862"/>
    </source>
</evidence>
<dbReference type="GO" id="GO:0016525">
    <property type="term" value="P:negative regulation of angiogenesis"/>
    <property type="evidence" value="ECO:0007669"/>
    <property type="project" value="UniProtKB-ARBA"/>
</dbReference>
<feature type="non-terminal residue" evidence="24">
    <location>
        <position position="1"/>
    </location>
</feature>
<dbReference type="CDD" id="cd00770">
    <property type="entry name" value="SerRS_core"/>
    <property type="match status" value="1"/>
</dbReference>
<evidence type="ECO:0000256" key="7">
    <source>
        <dbReference type="ARBA" id="ARBA00022741"/>
    </source>
</evidence>
<dbReference type="FunFam" id="1.10.287.40:FF:000002">
    <property type="entry name" value="Serine--tRNA ligase, cytoplasmic"/>
    <property type="match status" value="1"/>
</dbReference>
<dbReference type="Gene3D" id="3.30.930.10">
    <property type="entry name" value="Bira Bifunctional Protein, Domain 2"/>
    <property type="match status" value="1"/>
</dbReference>
<evidence type="ECO:0000256" key="14">
    <source>
        <dbReference type="ARBA" id="ARBA00023157"/>
    </source>
</evidence>
<dbReference type="NCBIfam" id="TIGR00414">
    <property type="entry name" value="serS"/>
    <property type="match status" value="1"/>
</dbReference>
<dbReference type="InterPro" id="IPR042103">
    <property type="entry name" value="SerRS_1_N_sf"/>
</dbReference>
<keyword evidence="9" id="KW-0067">ATP-binding</keyword>
<comment type="catalytic activity">
    <reaction evidence="19">
        <text>tRNA(Ser) + L-serine + ATP = L-seryl-tRNA(Ser) + AMP + diphosphate + H(+)</text>
        <dbReference type="Rhea" id="RHEA:12292"/>
        <dbReference type="Rhea" id="RHEA-COMP:9669"/>
        <dbReference type="Rhea" id="RHEA-COMP:9703"/>
        <dbReference type="ChEBI" id="CHEBI:15378"/>
        <dbReference type="ChEBI" id="CHEBI:30616"/>
        <dbReference type="ChEBI" id="CHEBI:33019"/>
        <dbReference type="ChEBI" id="CHEBI:33384"/>
        <dbReference type="ChEBI" id="CHEBI:78442"/>
        <dbReference type="ChEBI" id="CHEBI:78533"/>
        <dbReference type="ChEBI" id="CHEBI:456215"/>
        <dbReference type="EC" id="6.1.1.11"/>
    </reaction>
</comment>
<dbReference type="InterPro" id="IPR010978">
    <property type="entry name" value="tRNA-bd_arm"/>
</dbReference>
<dbReference type="Pfam" id="PF00587">
    <property type="entry name" value="tRNA-synt_2b"/>
    <property type="match status" value="1"/>
</dbReference>
<keyword evidence="10" id="KW-0648">Protein biosynthesis</keyword>
<feature type="region of interest" description="Disordered" evidence="22">
    <location>
        <begin position="545"/>
        <end position="574"/>
    </location>
</feature>
<comment type="catalytic activity">
    <reaction evidence="18">
        <text>tRNA(Sec) + L-serine + ATP = L-seryl-tRNA(Sec) + AMP + diphosphate + H(+)</text>
        <dbReference type="Rhea" id="RHEA:42580"/>
        <dbReference type="Rhea" id="RHEA-COMP:9742"/>
        <dbReference type="Rhea" id="RHEA-COMP:10128"/>
        <dbReference type="ChEBI" id="CHEBI:15378"/>
        <dbReference type="ChEBI" id="CHEBI:30616"/>
        <dbReference type="ChEBI" id="CHEBI:33019"/>
        <dbReference type="ChEBI" id="CHEBI:33384"/>
        <dbReference type="ChEBI" id="CHEBI:78442"/>
        <dbReference type="ChEBI" id="CHEBI:78533"/>
        <dbReference type="ChEBI" id="CHEBI:456215"/>
        <dbReference type="EC" id="6.1.1.11"/>
    </reaction>
</comment>
<comment type="similarity">
    <text evidence="2">Belongs to the class-II aminoacyl-tRNA synthetase family. Type-1 seryl-tRNA synthetase subfamily.</text>
</comment>
<evidence type="ECO:0000256" key="11">
    <source>
        <dbReference type="ARBA" id="ARBA00023128"/>
    </source>
</evidence>
<dbReference type="AlphaFoldDB" id="A0AAD8ZR67"/>
<dbReference type="EMBL" id="JAROKS010000005">
    <property type="protein sequence ID" value="KAK1803796.1"/>
    <property type="molecule type" value="Genomic_DNA"/>
</dbReference>
<dbReference type="InterPro" id="IPR045864">
    <property type="entry name" value="aa-tRNA-synth_II/BPL/LPL"/>
</dbReference>
<dbReference type="Pfam" id="PF02403">
    <property type="entry name" value="Seryl_tRNA_N"/>
    <property type="match status" value="1"/>
</dbReference>
<feature type="compositionally biased region" description="Basic and acidic residues" evidence="22">
    <location>
        <begin position="501"/>
        <end position="512"/>
    </location>
</feature>
<organism evidence="24 25">
    <name type="scientific">Electrophorus voltai</name>
    <dbReference type="NCBI Taxonomy" id="2609070"/>
    <lineage>
        <taxon>Eukaryota</taxon>
        <taxon>Metazoa</taxon>
        <taxon>Chordata</taxon>
        <taxon>Craniata</taxon>
        <taxon>Vertebrata</taxon>
        <taxon>Euteleostomi</taxon>
        <taxon>Actinopterygii</taxon>
        <taxon>Neopterygii</taxon>
        <taxon>Teleostei</taxon>
        <taxon>Ostariophysi</taxon>
        <taxon>Gymnotiformes</taxon>
        <taxon>Gymnotoidei</taxon>
        <taxon>Gymnotidae</taxon>
        <taxon>Electrophorus</taxon>
    </lineage>
</organism>
<keyword evidence="6" id="KW-0519">Myristate</keyword>
<evidence type="ECO:0000313" key="24">
    <source>
        <dbReference type="EMBL" id="KAK1803796.1"/>
    </source>
</evidence>
<dbReference type="FunFam" id="3.30.930.10:FF:000027">
    <property type="entry name" value="Serine--tRNA ligase, cytoplasmic"/>
    <property type="match status" value="1"/>
</dbReference>
<gene>
    <name evidence="24" type="ORF">P4O66_020805</name>
</gene>
<dbReference type="InterPro" id="IPR006195">
    <property type="entry name" value="aa-tRNA-synth_II"/>
</dbReference>
<sequence length="770" mass="88385">MVLDLDLFRADKGGDPELVRETQRKRFKDVSLVDKLVQADTEWRKRRFTADNLNKAKNLCSKSIGEKMKKKEPVGEDETLPEDAQHLEAITADTLLPLTVTQIKKVRLLVDEAIQKMDTERLKLETERFEYLREIGNLLHPSVPISNDEDADNKVERTWGDCTVQKKYSHVDLVIMVDGYEGEKGAVVAGSRGYFLKGPLVFLEQALINYALRILYSKKYTLLYTPFFMRKEVMQEVAQLSQFDEELYKVIGKSSEKSDDAAIDEKYLIATSEQPIAAFLRDEWLNPEELPMRYAGISTCFRQEVGSHGRDTRGIFRVHQFEKIEQFVYASPHDNKSWEMFEEMIGTAESFYQALGIPYRIVNIVSGALNHAASMKLDLEAWFPGSQAFRELVSCSNCTDYQARRLRIRYGQTKKMMDKVRPKADKPTAVVPVLILQCNELADFVHMLNATMCATTRVICAILENYQTEEGIIIPEPLRVFMPPGLTEMIKFVKPAPIDQEVTKKQKKQHEGGKKKKKQAGGTDLLNKVENMSLSEDVLQRMRNASRAPTNHKENSVSHTQPSKFQQSTGPTVSENMEDLKRSAACPLNHADTLWTQRITTSVASGGRGKKGHLLSHRYEREQVAIQEELARIARKEREAVRQDVNRAMQREKFQTLQEAERARQLAKQLETKETELKALEAFYREQIDQLEKRNLNHFKTCKEQFHAAADRVEANINLSMTPDRVRGTEPVCVDLQSRVLRCYRENREQTLRCSDLARDYMRCVNAAKQ</sequence>
<evidence type="ECO:0000256" key="3">
    <source>
        <dbReference type="ARBA" id="ARBA00012840"/>
    </source>
</evidence>
<keyword evidence="13" id="KW-0030">Aminoacyl-tRNA synthetase</keyword>
<dbReference type="Pfam" id="PF05300">
    <property type="entry name" value="MIC19_MIC25"/>
    <property type="match status" value="1"/>
</dbReference>
<dbReference type="PANTHER" id="PTHR11778">
    <property type="entry name" value="SERYL-TRNA SYNTHETASE"/>
    <property type="match status" value="1"/>
</dbReference>
<dbReference type="GO" id="GO:1904046">
    <property type="term" value="P:negative regulation of vascular endothelial growth factor production"/>
    <property type="evidence" value="ECO:0007669"/>
    <property type="project" value="UniProtKB-ARBA"/>
</dbReference>
<keyword evidence="21" id="KW-0175">Coiled coil</keyword>
<accession>A0AAD8ZR67</accession>
<dbReference type="InterPro" id="IPR015866">
    <property type="entry name" value="Ser-tRNA-synth_1_N"/>
</dbReference>
<evidence type="ECO:0000256" key="6">
    <source>
        <dbReference type="ARBA" id="ARBA00022707"/>
    </source>
</evidence>
<evidence type="ECO:0000256" key="8">
    <source>
        <dbReference type="ARBA" id="ARBA00022792"/>
    </source>
</evidence>
<keyword evidence="12" id="KW-0472">Membrane</keyword>
<evidence type="ECO:0000256" key="15">
    <source>
        <dbReference type="ARBA" id="ARBA00023288"/>
    </source>
</evidence>
<evidence type="ECO:0000256" key="10">
    <source>
        <dbReference type="ARBA" id="ARBA00022917"/>
    </source>
</evidence>
<keyword evidence="5" id="KW-0436">Ligase</keyword>
<keyword evidence="8" id="KW-0999">Mitochondrion inner membrane</keyword>
<protein>
    <recommendedName>
        <fullName evidence="20">Serine--tRNA ligase, cytoplasmic</fullName>
        <ecNumber evidence="3">6.1.1.11</ecNumber>
    </recommendedName>
    <alternativeName>
        <fullName evidence="16">Seryl-tRNA synthetase</fullName>
    </alternativeName>
</protein>
<dbReference type="GO" id="GO:0005524">
    <property type="term" value="F:ATP binding"/>
    <property type="evidence" value="ECO:0007669"/>
    <property type="project" value="UniProtKB-KW"/>
</dbReference>
<evidence type="ECO:0000256" key="13">
    <source>
        <dbReference type="ARBA" id="ARBA00023146"/>
    </source>
</evidence>
<dbReference type="InterPro" id="IPR002317">
    <property type="entry name" value="Ser-tRNA-ligase_type_1"/>
</dbReference>
<feature type="compositionally biased region" description="Polar residues" evidence="22">
    <location>
        <begin position="557"/>
        <end position="574"/>
    </location>
</feature>
<comment type="caution">
    <text evidence="24">The sequence shown here is derived from an EMBL/GenBank/DDBJ whole genome shotgun (WGS) entry which is preliminary data.</text>
</comment>
<evidence type="ECO:0000256" key="9">
    <source>
        <dbReference type="ARBA" id="ARBA00022840"/>
    </source>
</evidence>
<evidence type="ECO:0000256" key="4">
    <source>
        <dbReference type="ARBA" id="ARBA00022490"/>
    </source>
</evidence>
<dbReference type="InterPro" id="IPR002314">
    <property type="entry name" value="aa-tRNA-synt_IIb"/>
</dbReference>
<evidence type="ECO:0000256" key="20">
    <source>
        <dbReference type="ARBA" id="ARBA00074532"/>
    </source>
</evidence>
<dbReference type="PROSITE" id="PS50862">
    <property type="entry name" value="AA_TRNA_LIGASE_II"/>
    <property type="match status" value="1"/>
</dbReference>
<evidence type="ECO:0000256" key="22">
    <source>
        <dbReference type="SAM" id="MobiDB-lite"/>
    </source>
</evidence>
<dbReference type="PROSITE" id="PS51808">
    <property type="entry name" value="CHCH"/>
    <property type="match status" value="1"/>
</dbReference>
<keyword evidence="14" id="KW-1015">Disulfide bond</keyword>
<evidence type="ECO:0000256" key="19">
    <source>
        <dbReference type="ARBA" id="ARBA00048823"/>
    </source>
</evidence>
<dbReference type="GO" id="GO:0061617">
    <property type="term" value="C:MICOS complex"/>
    <property type="evidence" value="ECO:0007669"/>
    <property type="project" value="InterPro"/>
</dbReference>
<keyword evidence="15" id="KW-0449">Lipoprotein</keyword>
<dbReference type="PRINTS" id="PR00981">
    <property type="entry name" value="TRNASYNTHSER"/>
</dbReference>
<keyword evidence="11" id="KW-0496">Mitochondrion</keyword>
<reference evidence="24" key="1">
    <citation type="submission" date="2023-03" db="EMBL/GenBank/DDBJ databases">
        <title>Electrophorus voltai genome.</title>
        <authorList>
            <person name="Bian C."/>
        </authorList>
    </citation>
    <scope>NUCLEOTIDE SEQUENCE</scope>
    <source>
        <strain evidence="24">CB-2022</strain>
        <tissue evidence="24">Muscle</tissue>
    </source>
</reference>